<name>A0A4U3B706_9BACI</name>
<comment type="caution">
    <text evidence="1">The sequence shown here is derived from an EMBL/GenBank/DDBJ whole genome shotgun (WGS) entry which is preliminary data.</text>
</comment>
<dbReference type="EMBL" id="SZON01000370">
    <property type="protein sequence ID" value="TKI96372.1"/>
    <property type="molecule type" value="Genomic_DNA"/>
</dbReference>
<organism evidence="1 2">
    <name type="scientific">Bacillus wiedmannii</name>
    <dbReference type="NCBI Taxonomy" id="1890302"/>
    <lineage>
        <taxon>Bacteria</taxon>
        <taxon>Bacillati</taxon>
        <taxon>Bacillota</taxon>
        <taxon>Bacilli</taxon>
        <taxon>Bacillales</taxon>
        <taxon>Bacillaceae</taxon>
        <taxon>Bacillus</taxon>
        <taxon>Bacillus cereus group</taxon>
    </lineage>
</organism>
<protein>
    <submittedName>
        <fullName evidence="1">Metallophosphoesterase</fullName>
    </submittedName>
</protein>
<proteinExistence type="predicted"/>
<dbReference type="Proteomes" id="UP000305222">
    <property type="component" value="Unassembled WGS sequence"/>
</dbReference>
<evidence type="ECO:0000313" key="2">
    <source>
        <dbReference type="Proteomes" id="UP000305222"/>
    </source>
</evidence>
<sequence length="48" mass="5572">HVEGMYELEGKNKPLHLYVNRGIGTTRMPVRFWSVPELSVFVLKQNSN</sequence>
<evidence type="ECO:0000313" key="1">
    <source>
        <dbReference type="EMBL" id="TKI96372.1"/>
    </source>
</evidence>
<gene>
    <name evidence="1" type="ORF">FC699_10585</name>
</gene>
<accession>A0A4U3B706</accession>
<feature type="non-terminal residue" evidence="1">
    <location>
        <position position="1"/>
    </location>
</feature>
<dbReference type="AlphaFoldDB" id="A0A4U3B706"/>
<reference evidence="1 2" key="1">
    <citation type="journal article" date="2019" name="Environ. Microbiol.">
        <title>An active ?-lactamase is a part of an orchestrated cell wall stress resistance network of Bacillus subtilis and related rhizosphere species.</title>
        <authorList>
            <person name="Bucher T."/>
            <person name="Keren-Paz A."/>
            <person name="Hausser J."/>
            <person name="Olender T."/>
            <person name="Cytryn E."/>
            <person name="Kolodkin-Gal I."/>
        </authorList>
    </citation>
    <scope>NUCLEOTIDE SEQUENCE [LARGE SCALE GENOMIC DNA]</scope>
    <source>
        <strain evidence="1 2">I5</strain>
    </source>
</reference>